<evidence type="ECO:0000313" key="2">
    <source>
        <dbReference type="EMBL" id="CAG5096337.1"/>
    </source>
</evidence>
<feature type="compositionally biased region" description="Polar residues" evidence="1">
    <location>
        <begin position="83"/>
        <end position="96"/>
    </location>
</feature>
<name>A0ABN7SE88_OIKDI</name>
<proteinExistence type="predicted"/>
<evidence type="ECO:0000313" key="3">
    <source>
        <dbReference type="Proteomes" id="UP001158576"/>
    </source>
</evidence>
<reference evidence="2 3" key="1">
    <citation type="submission" date="2021-04" db="EMBL/GenBank/DDBJ databases">
        <authorList>
            <person name="Bliznina A."/>
        </authorList>
    </citation>
    <scope>NUCLEOTIDE SEQUENCE [LARGE SCALE GENOMIC DNA]</scope>
</reference>
<accession>A0ABN7SE88</accession>
<dbReference type="EMBL" id="OU015569">
    <property type="protein sequence ID" value="CAG5096337.1"/>
    <property type="molecule type" value="Genomic_DNA"/>
</dbReference>
<gene>
    <name evidence="2" type="ORF">OKIOD_LOCUS6130</name>
</gene>
<sequence>MISRIFLRSGRRMQSVSPPKSGGQAGPLSWPAKVTGNPAPKKPAKKSGFFPSLRKNLLADQEKNLLKAEQNRWFPFLRKSQDESPSPSKTTYSVKTNQKDKEDDLVVW</sequence>
<organism evidence="2 3">
    <name type="scientific">Oikopleura dioica</name>
    <name type="common">Tunicate</name>
    <dbReference type="NCBI Taxonomy" id="34765"/>
    <lineage>
        <taxon>Eukaryota</taxon>
        <taxon>Metazoa</taxon>
        <taxon>Chordata</taxon>
        <taxon>Tunicata</taxon>
        <taxon>Appendicularia</taxon>
        <taxon>Copelata</taxon>
        <taxon>Oikopleuridae</taxon>
        <taxon>Oikopleura</taxon>
    </lineage>
</organism>
<feature type="region of interest" description="Disordered" evidence="1">
    <location>
        <begin position="77"/>
        <end position="108"/>
    </location>
</feature>
<keyword evidence="3" id="KW-1185">Reference proteome</keyword>
<evidence type="ECO:0000256" key="1">
    <source>
        <dbReference type="SAM" id="MobiDB-lite"/>
    </source>
</evidence>
<feature type="compositionally biased region" description="Basic and acidic residues" evidence="1">
    <location>
        <begin position="97"/>
        <end position="108"/>
    </location>
</feature>
<protein>
    <submittedName>
        <fullName evidence="2">Oidioi.mRNA.OKI2018_I69.XSR.g14572.t1.cds</fullName>
    </submittedName>
</protein>
<dbReference type="Proteomes" id="UP001158576">
    <property type="component" value="Chromosome XSR"/>
</dbReference>
<feature type="region of interest" description="Disordered" evidence="1">
    <location>
        <begin position="1"/>
        <end position="49"/>
    </location>
</feature>